<protein>
    <recommendedName>
        <fullName evidence="5">Lipoprotein</fullName>
    </recommendedName>
</protein>
<feature type="signal peptide" evidence="2">
    <location>
        <begin position="1"/>
        <end position="19"/>
    </location>
</feature>
<organism evidence="3 4">
    <name type="scientific">Vibrio genomosp. F6 str. FF-238</name>
    <dbReference type="NCBI Taxonomy" id="1191298"/>
    <lineage>
        <taxon>Bacteria</taxon>
        <taxon>Pseudomonadati</taxon>
        <taxon>Pseudomonadota</taxon>
        <taxon>Gammaproteobacteria</taxon>
        <taxon>Vibrionales</taxon>
        <taxon>Vibrionaceae</taxon>
        <taxon>Vibrio</taxon>
    </lineage>
</organism>
<gene>
    <name evidence="3" type="ORF">A130_09205</name>
</gene>
<reference evidence="3 4" key="1">
    <citation type="journal article" date="2012" name="Science">
        <title>Ecological populations of bacteria act as socially cohesive units of antibiotic production and resistance.</title>
        <authorList>
            <person name="Cordero O.X."/>
            <person name="Wildschutte H."/>
            <person name="Kirkup B."/>
            <person name="Proehl S."/>
            <person name="Ngo L."/>
            <person name="Hussain F."/>
            <person name="Le Roux F."/>
            <person name="Mincer T."/>
            <person name="Polz M.F."/>
        </authorList>
    </citation>
    <scope>NUCLEOTIDE SEQUENCE [LARGE SCALE GENOMIC DNA]</scope>
    <source>
        <strain evidence="3 4">FF-238</strain>
    </source>
</reference>
<proteinExistence type="predicted"/>
<name>A0A1E5CLB2_9VIBR</name>
<dbReference type="PROSITE" id="PS51257">
    <property type="entry name" value="PROKAR_LIPOPROTEIN"/>
    <property type="match status" value="1"/>
</dbReference>
<dbReference type="Proteomes" id="UP000094165">
    <property type="component" value="Unassembled WGS sequence"/>
</dbReference>
<evidence type="ECO:0000313" key="4">
    <source>
        <dbReference type="Proteomes" id="UP000094165"/>
    </source>
</evidence>
<dbReference type="EMBL" id="AJYW02000313">
    <property type="protein sequence ID" value="OEE69453.1"/>
    <property type="molecule type" value="Genomic_DNA"/>
</dbReference>
<comment type="caution">
    <text evidence="3">The sequence shown here is derived from an EMBL/GenBank/DDBJ whole genome shotgun (WGS) entry which is preliminary data.</text>
</comment>
<dbReference type="RefSeq" id="WP_017051504.1">
    <property type="nucleotide sequence ID" value="NZ_AJYW02000313.1"/>
</dbReference>
<evidence type="ECO:0000256" key="1">
    <source>
        <dbReference type="SAM" id="Coils"/>
    </source>
</evidence>
<keyword evidence="1" id="KW-0175">Coiled coil</keyword>
<evidence type="ECO:0000256" key="2">
    <source>
        <dbReference type="SAM" id="SignalP"/>
    </source>
</evidence>
<dbReference type="AlphaFoldDB" id="A0A1E5CLB2"/>
<feature type="coiled-coil region" evidence="1">
    <location>
        <begin position="156"/>
        <end position="183"/>
    </location>
</feature>
<evidence type="ECO:0008006" key="5">
    <source>
        <dbReference type="Google" id="ProtNLM"/>
    </source>
</evidence>
<sequence length="200" mass="23023">MKWLGVGLIGLVVSGVACASFNETMRFDNMNNKQVYERTTYAYGNSLGFRCDSGRYEKEFFVTFSGKDSIAAPNQKIDFKIKIDNGRVYKLKGNMFTSSYKGGAIRNVDKRILYELKQGTTAYVQVHVFGVREMNTSFNLSGSNKAINDVSSRCDIQYQADNYVNINREIKRLQRERDREIHRIDAEYARKIAQLRAQNY</sequence>
<feature type="chain" id="PRO_5009172930" description="Lipoprotein" evidence="2">
    <location>
        <begin position="20"/>
        <end position="200"/>
    </location>
</feature>
<accession>A0A1E5CLB2</accession>
<keyword evidence="2" id="KW-0732">Signal</keyword>
<keyword evidence="4" id="KW-1185">Reference proteome</keyword>
<evidence type="ECO:0000313" key="3">
    <source>
        <dbReference type="EMBL" id="OEE69453.1"/>
    </source>
</evidence>